<dbReference type="PANTHER" id="PTHR14969:SF13">
    <property type="entry name" value="AT30094P"/>
    <property type="match status" value="1"/>
</dbReference>
<evidence type="ECO:0000313" key="4">
    <source>
        <dbReference type="Proteomes" id="UP000473531"/>
    </source>
</evidence>
<dbReference type="SUPFAM" id="SSF48317">
    <property type="entry name" value="Acid phosphatase/Vanadium-dependent haloperoxidase"/>
    <property type="match status" value="1"/>
</dbReference>
<protein>
    <submittedName>
        <fullName evidence="3">Phosphatase PAP2 family protein</fullName>
    </submittedName>
</protein>
<feature type="transmembrane region" description="Helical" evidence="1">
    <location>
        <begin position="115"/>
        <end position="135"/>
    </location>
</feature>
<proteinExistence type="predicted"/>
<sequence>MEQRITDQDVLPAETLALPRRGWRINPVKAVVVTGICWTGFAMMAWLVHHNRTTALDHTGLLFWRNAGDLTPIGSPMVLEALRDMTALGGTLIMTMMVLAAITALLFLKLRREAFLLAITAMTGTLVEVQMKLWVGRARPEIVPHLTEAGGMSFPSGHSFNSAMIYIAIALAFATMSARHSVRYTIVGVAIALSMLIATSRVWLGVHFPSDVIAGWLGGAGWAFLASALFFQPAKAAAESHAAEKLDVITEKGRTAHQPQ</sequence>
<feature type="transmembrane region" description="Helical" evidence="1">
    <location>
        <begin position="155"/>
        <end position="174"/>
    </location>
</feature>
<feature type="transmembrane region" description="Helical" evidence="1">
    <location>
        <begin position="87"/>
        <end position="108"/>
    </location>
</feature>
<dbReference type="CDD" id="cd03392">
    <property type="entry name" value="PAP2_like_2"/>
    <property type="match status" value="1"/>
</dbReference>
<feature type="transmembrane region" description="Helical" evidence="1">
    <location>
        <begin position="30"/>
        <end position="48"/>
    </location>
</feature>
<dbReference type="Proteomes" id="UP000473531">
    <property type="component" value="Unassembled WGS sequence"/>
</dbReference>
<dbReference type="InterPro" id="IPR000326">
    <property type="entry name" value="PAP2/HPO"/>
</dbReference>
<feature type="transmembrane region" description="Helical" evidence="1">
    <location>
        <begin position="186"/>
        <end position="206"/>
    </location>
</feature>
<accession>A0A6L7GDY3</accession>
<dbReference type="Pfam" id="PF01569">
    <property type="entry name" value="PAP2"/>
    <property type="match status" value="1"/>
</dbReference>
<organism evidence="3 4">
    <name type="scientific">Allopontixanthobacter confluentis</name>
    <dbReference type="NCBI Taxonomy" id="1849021"/>
    <lineage>
        <taxon>Bacteria</taxon>
        <taxon>Pseudomonadati</taxon>
        <taxon>Pseudomonadota</taxon>
        <taxon>Alphaproteobacteria</taxon>
        <taxon>Sphingomonadales</taxon>
        <taxon>Erythrobacteraceae</taxon>
        <taxon>Allopontixanthobacter</taxon>
    </lineage>
</organism>
<keyword evidence="1" id="KW-1133">Transmembrane helix</keyword>
<dbReference type="SMART" id="SM00014">
    <property type="entry name" value="acidPPc"/>
    <property type="match status" value="1"/>
</dbReference>
<gene>
    <name evidence="3" type="ORF">GRI44_05950</name>
</gene>
<keyword evidence="1" id="KW-0472">Membrane</keyword>
<dbReference type="InterPro" id="IPR036938">
    <property type="entry name" value="PAP2/HPO_sf"/>
</dbReference>
<dbReference type="OrthoDB" id="9801622at2"/>
<dbReference type="Gene3D" id="1.20.144.10">
    <property type="entry name" value="Phosphatidic acid phosphatase type 2/haloperoxidase"/>
    <property type="match status" value="1"/>
</dbReference>
<dbReference type="AlphaFoldDB" id="A0A6L7GDY3"/>
<keyword evidence="1" id="KW-0812">Transmembrane</keyword>
<evidence type="ECO:0000313" key="3">
    <source>
        <dbReference type="EMBL" id="MXP14292.1"/>
    </source>
</evidence>
<feature type="domain" description="Phosphatidic acid phosphatase type 2/haloperoxidase" evidence="2">
    <location>
        <begin position="114"/>
        <end position="227"/>
    </location>
</feature>
<evidence type="ECO:0000259" key="2">
    <source>
        <dbReference type="SMART" id="SM00014"/>
    </source>
</evidence>
<comment type="caution">
    <text evidence="3">The sequence shown here is derived from an EMBL/GenBank/DDBJ whole genome shotgun (WGS) entry which is preliminary data.</text>
</comment>
<name>A0A6L7GDY3_9SPHN</name>
<keyword evidence="4" id="KW-1185">Reference proteome</keyword>
<feature type="transmembrane region" description="Helical" evidence="1">
    <location>
        <begin position="212"/>
        <end position="231"/>
    </location>
</feature>
<dbReference type="RefSeq" id="WP_160600468.1">
    <property type="nucleotide sequence ID" value="NZ_WTYU01000001.1"/>
</dbReference>
<dbReference type="EMBL" id="WTYU01000001">
    <property type="protein sequence ID" value="MXP14292.1"/>
    <property type="molecule type" value="Genomic_DNA"/>
</dbReference>
<reference evidence="3 4" key="1">
    <citation type="submission" date="2019-12" db="EMBL/GenBank/DDBJ databases">
        <title>Genomic-based taxomic classification of the family Erythrobacteraceae.</title>
        <authorList>
            <person name="Xu L."/>
        </authorList>
    </citation>
    <scope>NUCLEOTIDE SEQUENCE [LARGE SCALE GENOMIC DNA]</scope>
    <source>
        <strain evidence="3 4">KCTC 52259</strain>
    </source>
</reference>
<dbReference type="PANTHER" id="PTHR14969">
    <property type="entry name" value="SPHINGOSINE-1-PHOSPHATE PHOSPHOHYDROLASE"/>
    <property type="match status" value="1"/>
</dbReference>
<evidence type="ECO:0000256" key="1">
    <source>
        <dbReference type="SAM" id="Phobius"/>
    </source>
</evidence>